<sequence>MTGVAALAVAAAAPAAGAQDLFVQQAAGGTLNGATLVLRGVAPRITSFADRPQRSAGTESLAAFVKRWPASFRGDPPNAALEIDGAPAGRDVAIVELRKPRYDAKARTLTFAVRRLGARAVAKGGLARFGNRADSGGKGTTRFGRATLFVDPGADTEFGLLTFQAPAASAISITLDNGTFAPTYGNGLFITNLNTPALQGTPSNPYSTTSVASARVQPRGISFTTSNGGAGLTLDVIIGIELPAGGGPLTGTATVPGGGRLQIGWDSGNLQTLSNGAFTLQPPS</sequence>
<keyword evidence="1" id="KW-0732">Signal</keyword>
<evidence type="ECO:0000256" key="1">
    <source>
        <dbReference type="SAM" id="SignalP"/>
    </source>
</evidence>
<reference evidence="3" key="1">
    <citation type="submission" date="2023-07" db="EMBL/GenBank/DDBJ databases">
        <title>Conexibacter stalactiti sp. nov., isolated from stalactites in a lava cave and emended description of the genus Conexibacter.</title>
        <authorList>
            <person name="Lee S.D."/>
        </authorList>
    </citation>
    <scope>NUCLEOTIDE SEQUENCE [LARGE SCALE GENOMIC DNA]</scope>
    <source>
        <strain evidence="3">KCTC 39840</strain>
    </source>
</reference>
<dbReference type="EMBL" id="JAWSTH010000166">
    <property type="protein sequence ID" value="MDW5598690.1"/>
    <property type="molecule type" value="Genomic_DNA"/>
</dbReference>
<comment type="caution">
    <text evidence="2">The sequence shown here is derived from an EMBL/GenBank/DDBJ whole genome shotgun (WGS) entry which is preliminary data.</text>
</comment>
<feature type="signal peptide" evidence="1">
    <location>
        <begin position="1"/>
        <end position="18"/>
    </location>
</feature>
<proteinExistence type="predicted"/>
<protein>
    <submittedName>
        <fullName evidence="2">Uncharacterized protein</fullName>
    </submittedName>
</protein>
<feature type="chain" id="PRO_5047376433" evidence="1">
    <location>
        <begin position="19"/>
        <end position="284"/>
    </location>
</feature>
<organism evidence="2 3">
    <name type="scientific">Conexibacter stalactiti</name>
    <dbReference type="NCBI Taxonomy" id="1940611"/>
    <lineage>
        <taxon>Bacteria</taxon>
        <taxon>Bacillati</taxon>
        <taxon>Actinomycetota</taxon>
        <taxon>Thermoleophilia</taxon>
        <taxon>Solirubrobacterales</taxon>
        <taxon>Conexibacteraceae</taxon>
        <taxon>Conexibacter</taxon>
    </lineage>
</organism>
<evidence type="ECO:0000313" key="3">
    <source>
        <dbReference type="Proteomes" id="UP001284601"/>
    </source>
</evidence>
<dbReference type="RefSeq" id="WP_318601246.1">
    <property type="nucleotide sequence ID" value="NZ_JAWSTH010000166.1"/>
</dbReference>
<dbReference type="Proteomes" id="UP001284601">
    <property type="component" value="Unassembled WGS sequence"/>
</dbReference>
<gene>
    <name evidence="2" type="ORF">R7226_30290</name>
</gene>
<evidence type="ECO:0000313" key="2">
    <source>
        <dbReference type="EMBL" id="MDW5598690.1"/>
    </source>
</evidence>
<name>A0ABU4HZH4_9ACTN</name>
<keyword evidence="3" id="KW-1185">Reference proteome</keyword>
<accession>A0ABU4HZH4</accession>